<keyword evidence="1 2" id="KW-0732">Signal</keyword>
<dbReference type="Pfam" id="PF00149">
    <property type="entry name" value="Metallophos"/>
    <property type="match status" value="1"/>
</dbReference>
<keyword evidence="2" id="KW-0378">Hydrolase</keyword>
<feature type="signal peptide" evidence="2">
    <location>
        <begin position="1"/>
        <end position="31"/>
    </location>
</feature>
<dbReference type="Gene3D" id="3.90.780.10">
    <property type="entry name" value="5'-Nucleotidase, C-terminal domain"/>
    <property type="match status" value="1"/>
</dbReference>
<reference evidence="6 7" key="1">
    <citation type="submission" date="2020-08" db="EMBL/GenBank/DDBJ databases">
        <authorList>
            <person name="Liu C."/>
            <person name="Sun Q."/>
        </authorList>
    </citation>
    <scope>NUCLEOTIDE SEQUENCE [LARGE SCALE GENOMIC DNA]</scope>
    <source>
        <strain evidence="6 7">N22</strain>
    </source>
</reference>
<evidence type="ECO:0000256" key="2">
    <source>
        <dbReference type="RuleBase" id="RU362119"/>
    </source>
</evidence>
<feature type="region of interest" description="Disordered" evidence="3">
    <location>
        <begin position="436"/>
        <end position="456"/>
    </location>
</feature>
<sequence>MSRNMTRRFFAVFAAFSLAASLVGVPVGAYADDGANAGSPSPIVIVHTNDVHCAVDQDAKNGNLGYASLVSYVKDAEESFGAENVALVDAGDAVQGRAMGTLTKGEYLIDIMNQAGYDIAVPGNHEFDYGMDQFNELVDRANAEYVSCNFVDLRTGKTVFPSYVTRTYGTGANQVEVAYVGICTPETLTKSSPASFKDQDGNFVYGFCQDETGEALYAAVQNAVDTARADGADYVVAIGHLGQKGITERWRSDTVVANTQGIDAFIDGHSHEAYEQVVKNKDGKDVPLAQTGTQLVNIGVLTIDPATSAVSAAAVNAVDGTELGSDANADDATETDGGGMRAADGDVRPAADDAHVDSADKPDSTDEGRAPDQGAKDLGPESTAATGENTGNASPGATEPGAASNSLAAPASGASENEPRTDLAAPVSEAGANVLETTSNEQAPTATGSIEGKLVDSWSDQDPDMLKYVNELDAKIKAITDKKIGTSDYRLMALYPDKQWAVRAQETNLGDFVADAYYASAVRGGLQVDAAFVNGGGIRADVEAGDVTYGNLIDVQPYNNQLCVAEVRGQDLLDALEMGARMYPDPLGGFLQVSGISYTIRTDIPSSVVTDATSNFVRVDGPYRVQNVTVGGRPLDVSKTYRVASHTYYLEQGGDGMTMLKSDAVTLLGLDNEALIDFITNDLNGAIGAAYANPNGQGRIVVKNGPDSTGGDATGGDALAKTGDGTATASATASAVALSALACALGAARIARRGEKREQGVRG</sequence>
<feature type="region of interest" description="Disordered" evidence="3">
    <location>
        <begin position="322"/>
        <end position="422"/>
    </location>
</feature>
<feature type="chain" id="PRO_5033111329" evidence="2">
    <location>
        <begin position="32"/>
        <end position="763"/>
    </location>
</feature>
<dbReference type="InterPro" id="IPR008334">
    <property type="entry name" value="5'-Nucleotdase_C"/>
</dbReference>
<evidence type="ECO:0000256" key="3">
    <source>
        <dbReference type="SAM" id="MobiDB-lite"/>
    </source>
</evidence>
<protein>
    <submittedName>
        <fullName evidence="6">5'-nucleotidase C-terminal domain-containing protein</fullName>
    </submittedName>
</protein>
<keyword evidence="2" id="KW-0547">Nucleotide-binding</keyword>
<feature type="compositionally biased region" description="Polar residues" evidence="3">
    <location>
        <begin position="436"/>
        <end position="448"/>
    </location>
</feature>
<evidence type="ECO:0000256" key="1">
    <source>
        <dbReference type="ARBA" id="ARBA00022729"/>
    </source>
</evidence>
<accession>A0A842J9L9</accession>
<dbReference type="EMBL" id="JACMSE010000002">
    <property type="protein sequence ID" value="MBC2888493.1"/>
    <property type="molecule type" value="Genomic_DNA"/>
</dbReference>
<evidence type="ECO:0000259" key="4">
    <source>
        <dbReference type="Pfam" id="PF00149"/>
    </source>
</evidence>
<dbReference type="PANTHER" id="PTHR11575:SF24">
    <property type="entry name" value="5'-NUCLEOTIDASE"/>
    <property type="match status" value="1"/>
</dbReference>
<dbReference type="Proteomes" id="UP000587396">
    <property type="component" value="Unassembled WGS sequence"/>
</dbReference>
<feature type="compositionally biased region" description="Polar residues" evidence="3">
    <location>
        <begin position="383"/>
        <end position="395"/>
    </location>
</feature>
<dbReference type="Gene3D" id="3.60.21.10">
    <property type="match status" value="1"/>
</dbReference>
<gene>
    <name evidence="6" type="ORF">H7313_03895</name>
</gene>
<dbReference type="PANTHER" id="PTHR11575">
    <property type="entry name" value="5'-NUCLEOTIDASE-RELATED"/>
    <property type="match status" value="1"/>
</dbReference>
<dbReference type="GO" id="GO:0000166">
    <property type="term" value="F:nucleotide binding"/>
    <property type="evidence" value="ECO:0007669"/>
    <property type="project" value="UniProtKB-KW"/>
</dbReference>
<dbReference type="InterPro" id="IPR006179">
    <property type="entry name" value="5_nucleotidase/apyrase"/>
</dbReference>
<dbReference type="Pfam" id="PF02872">
    <property type="entry name" value="5_nucleotid_C"/>
    <property type="match status" value="1"/>
</dbReference>
<comment type="caution">
    <text evidence="6">The sequence shown here is derived from an EMBL/GenBank/DDBJ whole genome shotgun (WGS) entry which is preliminary data.</text>
</comment>
<dbReference type="GO" id="GO:0030288">
    <property type="term" value="C:outer membrane-bounded periplasmic space"/>
    <property type="evidence" value="ECO:0007669"/>
    <property type="project" value="TreeGrafter"/>
</dbReference>
<evidence type="ECO:0000313" key="6">
    <source>
        <dbReference type="EMBL" id="MBC2888493.1"/>
    </source>
</evidence>
<dbReference type="GO" id="GO:0009166">
    <property type="term" value="P:nucleotide catabolic process"/>
    <property type="evidence" value="ECO:0007669"/>
    <property type="project" value="InterPro"/>
</dbReference>
<proteinExistence type="inferred from homology"/>
<dbReference type="SUPFAM" id="SSF56300">
    <property type="entry name" value="Metallo-dependent phosphatases"/>
    <property type="match status" value="1"/>
</dbReference>
<feature type="domain" description="Calcineurin-like phosphoesterase" evidence="4">
    <location>
        <begin position="44"/>
        <end position="272"/>
    </location>
</feature>
<name>A0A842J9L9_9ACTN</name>
<feature type="domain" description="5'-Nucleotidase C-terminal" evidence="5">
    <location>
        <begin position="499"/>
        <end position="661"/>
    </location>
</feature>
<dbReference type="PRINTS" id="PR01607">
    <property type="entry name" value="APYRASEFAMLY"/>
</dbReference>
<dbReference type="SUPFAM" id="SSF55816">
    <property type="entry name" value="5'-nucleotidase (syn. UDP-sugar hydrolase), C-terminal domain"/>
    <property type="match status" value="1"/>
</dbReference>
<keyword evidence="7" id="KW-1185">Reference proteome</keyword>
<dbReference type="RefSeq" id="WP_185904469.1">
    <property type="nucleotide sequence ID" value="NZ_JACMSE010000002.1"/>
</dbReference>
<comment type="similarity">
    <text evidence="2">Belongs to the 5'-nucleotidase family.</text>
</comment>
<organism evidence="6 7">
    <name type="scientific">Gordonibacter massiliensis</name>
    <name type="common">ex Traore et al. 2017</name>
    <dbReference type="NCBI Taxonomy" id="1841863"/>
    <lineage>
        <taxon>Bacteria</taxon>
        <taxon>Bacillati</taxon>
        <taxon>Actinomycetota</taxon>
        <taxon>Coriobacteriia</taxon>
        <taxon>Eggerthellales</taxon>
        <taxon>Eggerthellaceae</taxon>
        <taxon>Gordonibacter</taxon>
    </lineage>
</organism>
<dbReference type="InterPro" id="IPR036907">
    <property type="entry name" value="5'-Nucleotdase_C_sf"/>
</dbReference>
<dbReference type="InterPro" id="IPR004843">
    <property type="entry name" value="Calcineurin-like_PHP"/>
</dbReference>
<feature type="compositionally biased region" description="Basic and acidic residues" evidence="3">
    <location>
        <begin position="343"/>
        <end position="379"/>
    </location>
</feature>
<evidence type="ECO:0000313" key="7">
    <source>
        <dbReference type="Proteomes" id="UP000587396"/>
    </source>
</evidence>
<evidence type="ECO:0000259" key="5">
    <source>
        <dbReference type="Pfam" id="PF02872"/>
    </source>
</evidence>
<dbReference type="InterPro" id="IPR029052">
    <property type="entry name" value="Metallo-depent_PP-like"/>
</dbReference>
<dbReference type="GO" id="GO:0016787">
    <property type="term" value="F:hydrolase activity"/>
    <property type="evidence" value="ECO:0007669"/>
    <property type="project" value="UniProtKB-KW"/>
</dbReference>
<dbReference type="AlphaFoldDB" id="A0A842J9L9"/>